<reference evidence="7 8" key="1">
    <citation type="journal article" date="2019" name="Sci. Rep.">
        <title>Extended insight into the Mycobacterium chelonae-abscessus complex through whole genome sequencing of Mycobacterium salmoniphilum outbreak and Mycobacterium salmoniphilum-like strains.</title>
        <authorList>
            <person name="Behra P.R.K."/>
            <person name="Das S."/>
            <person name="Pettersson B.M.F."/>
            <person name="Shirreff L."/>
            <person name="DuCote T."/>
            <person name="Jacobsson K.G."/>
            <person name="Ennis D.G."/>
            <person name="Kirsebom L.A."/>
        </authorList>
    </citation>
    <scope>NUCLEOTIDE SEQUENCE [LARGE SCALE GENOMIC DNA]</scope>
    <source>
        <strain evidence="6 7">CCUG 60883</strain>
        <strain evidence="5 8">CCUG 60885</strain>
    </source>
</reference>
<dbReference type="CDD" id="cd01310">
    <property type="entry name" value="TatD_DNAse"/>
    <property type="match status" value="1"/>
</dbReference>
<keyword evidence="1 3" id="KW-0479">Metal-binding</keyword>
<dbReference type="PANTHER" id="PTHR46124:SF2">
    <property type="entry name" value="D-AMINOACYL-TRNA DEACYLASE"/>
    <property type="match status" value="1"/>
</dbReference>
<dbReference type="EMBL" id="PECM01000010">
    <property type="protein sequence ID" value="TEA01707.1"/>
    <property type="molecule type" value="Genomic_DNA"/>
</dbReference>
<dbReference type="InterPro" id="IPR001130">
    <property type="entry name" value="TatD-like"/>
</dbReference>
<dbReference type="OrthoDB" id="9810005at2"/>
<dbReference type="EC" id="3.1.21.-" evidence="5 6"/>
<evidence type="ECO:0000313" key="8">
    <source>
        <dbReference type="Proteomes" id="UP000295685"/>
    </source>
</evidence>
<evidence type="ECO:0000256" key="2">
    <source>
        <dbReference type="ARBA" id="ARBA00022801"/>
    </source>
</evidence>
<dbReference type="FunFam" id="3.20.20.140:FF:000005">
    <property type="entry name" value="TatD family hydrolase"/>
    <property type="match status" value="1"/>
</dbReference>
<dbReference type="GO" id="GO:0004536">
    <property type="term" value="F:DNA nuclease activity"/>
    <property type="evidence" value="ECO:0007669"/>
    <property type="project" value="InterPro"/>
</dbReference>
<dbReference type="NCBIfam" id="TIGR00010">
    <property type="entry name" value="YchF/TatD family DNA exonuclease"/>
    <property type="match status" value="1"/>
</dbReference>
<feature type="binding site" evidence="3">
    <location>
        <position position="31"/>
    </location>
    <ligand>
        <name>a divalent metal cation</name>
        <dbReference type="ChEBI" id="CHEBI:60240"/>
        <label>1</label>
    </ligand>
</feature>
<dbReference type="SUPFAM" id="SSF51556">
    <property type="entry name" value="Metallo-dependent hydrolases"/>
    <property type="match status" value="1"/>
</dbReference>
<organism evidence="5 8">
    <name type="scientific">Mycobacteroides salmoniphilum</name>
    <dbReference type="NCBI Taxonomy" id="404941"/>
    <lineage>
        <taxon>Bacteria</taxon>
        <taxon>Bacillati</taxon>
        <taxon>Actinomycetota</taxon>
        <taxon>Actinomycetes</taxon>
        <taxon>Mycobacteriales</taxon>
        <taxon>Mycobacteriaceae</taxon>
        <taxon>Mycobacteroides</taxon>
    </lineage>
</organism>
<evidence type="ECO:0000256" key="4">
    <source>
        <dbReference type="SAM" id="MobiDB-lite"/>
    </source>
</evidence>
<dbReference type="Proteomes" id="UP000294844">
    <property type="component" value="Unassembled WGS sequence"/>
</dbReference>
<feature type="binding site" evidence="3">
    <location>
        <position position="184"/>
    </location>
    <ligand>
        <name>a divalent metal cation</name>
        <dbReference type="ChEBI" id="CHEBI:60240"/>
        <label>2</label>
    </ligand>
</feature>
<dbReference type="GO" id="GO:0005829">
    <property type="term" value="C:cytosol"/>
    <property type="evidence" value="ECO:0007669"/>
    <property type="project" value="TreeGrafter"/>
</dbReference>
<dbReference type="RefSeq" id="WP_078361297.1">
    <property type="nucleotide sequence ID" value="NZ_PECK01000002.1"/>
</dbReference>
<dbReference type="InterPro" id="IPR032466">
    <property type="entry name" value="Metal_Hydrolase"/>
</dbReference>
<feature type="region of interest" description="Disordered" evidence="4">
    <location>
        <begin position="1"/>
        <end position="24"/>
    </location>
</feature>
<comment type="caution">
    <text evidence="5">The sequence shown here is derived from an EMBL/GenBank/DDBJ whole genome shotgun (WGS) entry which is preliminary data.</text>
</comment>
<feature type="binding site" evidence="3">
    <location>
        <position position="119"/>
    </location>
    <ligand>
        <name>a divalent metal cation</name>
        <dbReference type="ChEBI" id="CHEBI:60240"/>
        <label>1</label>
    </ligand>
</feature>
<proteinExistence type="predicted"/>
<sequence>MTPGNKRQAPPDRVRSRPPDPEPLAPLIDAHTHLDACGAVTAEDVRVIVDRAESVGVGRVVTVADDLESARWAVSAAAADPRVYAAVALHPTRAGDLTDSARGELEKLAAHPRVVAIGETGLDLYWPGRLEGCAEPSVQREAFAWHIELAKRTGKPLMIHNRDADAEVLDVLASEGAPSSVIFHCFSSDAEMAKKCVAEGWILSLSGTVSFKNARALREAAVLIPDEQLLVETDAPYLTPHPYRGAPNESYCLPYTVRALAEITGQHPERLAAASTATALRVFKIVDELPPCDAFVTVS</sequence>
<evidence type="ECO:0000256" key="1">
    <source>
        <dbReference type="ARBA" id="ARBA00022723"/>
    </source>
</evidence>
<dbReference type="GO" id="GO:0046872">
    <property type="term" value="F:metal ion binding"/>
    <property type="evidence" value="ECO:0007669"/>
    <property type="project" value="UniProtKB-KW"/>
</dbReference>
<evidence type="ECO:0000256" key="3">
    <source>
        <dbReference type="PIRSR" id="PIRSR005902-1"/>
    </source>
</evidence>
<dbReference type="Pfam" id="PF01026">
    <property type="entry name" value="TatD_DNase"/>
    <property type="match status" value="1"/>
</dbReference>
<dbReference type="AlphaFoldDB" id="A0A4R8SJX0"/>
<dbReference type="PIRSF" id="PIRSF005902">
    <property type="entry name" value="DNase_TatD"/>
    <property type="match status" value="1"/>
</dbReference>
<dbReference type="InterPro" id="IPR018228">
    <property type="entry name" value="DNase_TatD-rel_CS"/>
</dbReference>
<keyword evidence="2 5" id="KW-0378">Hydrolase</keyword>
<evidence type="ECO:0000313" key="5">
    <source>
        <dbReference type="EMBL" id="TDZ97477.1"/>
    </source>
</evidence>
<dbReference type="PANTHER" id="PTHR46124">
    <property type="entry name" value="D-AMINOACYL-TRNA DEACYLASE"/>
    <property type="match status" value="1"/>
</dbReference>
<evidence type="ECO:0000313" key="6">
    <source>
        <dbReference type="EMBL" id="TEA01707.1"/>
    </source>
</evidence>
<gene>
    <name evidence="5" type="primary">ycfH</name>
    <name evidence="6" type="ORF">CCUG60883_04244</name>
    <name evidence="5" type="ORF">CCUG60885_01024</name>
</gene>
<dbReference type="GO" id="GO:0016788">
    <property type="term" value="F:hydrolase activity, acting on ester bonds"/>
    <property type="evidence" value="ECO:0007669"/>
    <property type="project" value="InterPro"/>
</dbReference>
<accession>A0A4R8SJX0</accession>
<protein>
    <submittedName>
        <fullName evidence="5 6">Deoxyribonuclease YcfH</fullName>
        <ecNumber evidence="5 6">3.1.21.-</ecNumber>
    </submittedName>
</protein>
<evidence type="ECO:0000313" key="7">
    <source>
        <dbReference type="Proteomes" id="UP000294844"/>
    </source>
</evidence>
<dbReference type="Proteomes" id="UP000295685">
    <property type="component" value="Unassembled WGS sequence"/>
</dbReference>
<feature type="binding site" evidence="3">
    <location>
        <position position="33"/>
    </location>
    <ligand>
        <name>a divalent metal cation</name>
        <dbReference type="ChEBI" id="CHEBI:60240"/>
        <label>1</label>
    </ligand>
</feature>
<feature type="binding site" evidence="3">
    <location>
        <position position="160"/>
    </location>
    <ligand>
        <name>a divalent metal cation</name>
        <dbReference type="ChEBI" id="CHEBI:60240"/>
        <label>2</label>
    </ligand>
</feature>
<name>A0A4R8SJX0_9MYCO</name>
<feature type="binding site" evidence="3">
    <location>
        <position position="234"/>
    </location>
    <ligand>
        <name>a divalent metal cation</name>
        <dbReference type="ChEBI" id="CHEBI:60240"/>
        <label>1</label>
    </ligand>
</feature>
<dbReference type="EMBL" id="PECK01000002">
    <property type="protein sequence ID" value="TDZ97477.1"/>
    <property type="molecule type" value="Genomic_DNA"/>
</dbReference>
<keyword evidence="7" id="KW-1185">Reference proteome</keyword>
<dbReference type="Gene3D" id="3.20.20.140">
    <property type="entry name" value="Metal-dependent hydrolases"/>
    <property type="match status" value="1"/>
</dbReference>
<feature type="compositionally biased region" description="Basic and acidic residues" evidence="4">
    <location>
        <begin position="9"/>
        <end position="20"/>
    </location>
</feature>
<dbReference type="PROSITE" id="PS01091">
    <property type="entry name" value="TATD_3"/>
    <property type="match status" value="1"/>
</dbReference>
<dbReference type="InterPro" id="IPR015991">
    <property type="entry name" value="TatD/YcfH-like"/>
</dbReference>